<dbReference type="PANTHER" id="PTHR34322:SF2">
    <property type="entry name" value="TRANSPOSASE IS200-LIKE DOMAIN-CONTAINING PROTEIN"/>
    <property type="match status" value="1"/>
</dbReference>
<dbReference type="InterPro" id="IPR036515">
    <property type="entry name" value="Transposase_17_sf"/>
</dbReference>
<dbReference type="GO" id="GO:0003677">
    <property type="term" value="F:DNA binding"/>
    <property type="evidence" value="ECO:0007669"/>
    <property type="project" value="InterPro"/>
</dbReference>
<dbReference type="RefSeq" id="WP_073045396.1">
    <property type="nucleotide sequence ID" value="NZ_FQUO01000013.1"/>
</dbReference>
<protein>
    <submittedName>
        <fullName evidence="2">Transposase IS200 like</fullName>
    </submittedName>
</protein>
<sequence>MHQETLEPLVPNCYYHIYNRGNNRENIFIEPRNYDYFLQLWARYVSPIADTYAYALMRNHFHFLVKMKQPNPPDFYFSDKHPVVSIPNRSPRPVRCILSQQFANCFNAYAKSINKAYNRTGSLFQERFRRKCVDRGIMLQELVFYIHGNPQKHGFVNDYKKYEHTSFHSMLRDVPTKLTRQEVLEWFGGRDNFLHYHEQYRDTVLERQAFLEHENDD</sequence>
<dbReference type="STRING" id="1302690.BUE76_03335"/>
<feature type="domain" description="Transposase IS200-like" evidence="1">
    <location>
        <begin position="10"/>
        <end position="149"/>
    </location>
</feature>
<gene>
    <name evidence="2" type="ORF">SAMN05444008_113116</name>
</gene>
<proteinExistence type="predicted"/>
<evidence type="ECO:0000313" key="2">
    <source>
        <dbReference type="EMBL" id="SHF88601.1"/>
    </source>
</evidence>
<dbReference type="SMART" id="SM01321">
    <property type="entry name" value="Y1_Tnp"/>
    <property type="match status" value="1"/>
</dbReference>
<reference evidence="2 3" key="1">
    <citation type="submission" date="2016-11" db="EMBL/GenBank/DDBJ databases">
        <authorList>
            <person name="Jaros S."/>
            <person name="Januszkiewicz K."/>
            <person name="Wedrychowicz H."/>
        </authorList>
    </citation>
    <scope>NUCLEOTIDE SEQUENCE [LARGE SCALE GENOMIC DNA]</scope>
    <source>
        <strain evidence="2 3">DSM 26897</strain>
    </source>
</reference>
<evidence type="ECO:0000313" key="3">
    <source>
        <dbReference type="Proteomes" id="UP000184368"/>
    </source>
</evidence>
<dbReference type="InterPro" id="IPR002686">
    <property type="entry name" value="Transposase_17"/>
</dbReference>
<accession>A0A1M5FC50</accession>
<dbReference type="Gene3D" id="3.30.70.1290">
    <property type="entry name" value="Transposase IS200-like"/>
    <property type="match status" value="1"/>
</dbReference>
<dbReference type="OrthoDB" id="9788881at2"/>
<dbReference type="GO" id="GO:0006313">
    <property type="term" value="P:DNA transposition"/>
    <property type="evidence" value="ECO:0007669"/>
    <property type="project" value="InterPro"/>
</dbReference>
<dbReference type="Proteomes" id="UP000184368">
    <property type="component" value="Unassembled WGS sequence"/>
</dbReference>
<dbReference type="SUPFAM" id="SSF143422">
    <property type="entry name" value="Transposase IS200-like"/>
    <property type="match status" value="1"/>
</dbReference>
<dbReference type="GO" id="GO:0004803">
    <property type="term" value="F:transposase activity"/>
    <property type="evidence" value="ECO:0007669"/>
    <property type="project" value="InterPro"/>
</dbReference>
<dbReference type="PANTHER" id="PTHR34322">
    <property type="entry name" value="TRANSPOSASE, Y1_TNP DOMAIN-CONTAINING"/>
    <property type="match status" value="1"/>
</dbReference>
<keyword evidence="3" id="KW-1185">Reference proteome</keyword>
<dbReference type="AlphaFoldDB" id="A0A1M5FC50"/>
<organism evidence="2 3">
    <name type="scientific">Cnuella takakiae</name>
    <dbReference type="NCBI Taxonomy" id="1302690"/>
    <lineage>
        <taxon>Bacteria</taxon>
        <taxon>Pseudomonadati</taxon>
        <taxon>Bacteroidota</taxon>
        <taxon>Chitinophagia</taxon>
        <taxon>Chitinophagales</taxon>
        <taxon>Chitinophagaceae</taxon>
        <taxon>Cnuella</taxon>
    </lineage>
</organism>
<dbReference type="EMBL" id="FQUO01000013">
    <property type="protein sequence ID" value="SHF88601.1"/>
    <property type="molecule type" value="Genomic_DNA"/>
</dbReference>
<name>A0A1M5FC50_9BACT</name>
<evidence type="ECO:0000259" key="1">
    <source>
        <dbReference type="SMART" id="SM01321"/>
    </source>
</evidence>